<feature type="region of interest" description="Disordered" evidence="1">
    <location>
        <begin position="353"/>
        <end position="407"/>
    </location>
</feature>
<evidence type="ECO:0000313" key="3">
    <source>
        <dbReference type="Proteomes" id="UP001357485"/>
    </source>
</evidence>
<feature type="region of interest" description="Disordered" evidence="1">
    <location>
        <begin position="1"/>
        <end position="21"/>
    </location>
</feature>
<evidence type="ECO:0000313" key="2">
    <source>
        <dbReference type="EMBL" id="KAK5256903.1"/>
    </source>
</evidence>
<sequence>MGGLVFSQPGSDGEPALKTPRMPPEVYQKLKAKYLKLFKAMYTIVIVAPEEVGKTDYGDVDFLVEGPHSDQRPAEIAEGLGAKRFFHNNGNISFAVPLPSEQNIVGNTEEAYAQIDIRICQPGTIRWQCFLQSYGDLWQILGVVNKRVGLTANDRGLHVRLAELETTMAFLGLDAVAYETGFKTEEEVFAWIRSGRFFSKTVFEQRQEKSDDRRRVKTRGMYRRFVEEFIPSQPGVDSSELVVSRGEVLSAALTTFSKQEEYKRVTDTYRAALAEKTLFEKIANAIPLTDDKLNLVLRGMKRWVFFDQGRPCLRNEAELNDNKQPVWSQALSPNGEDELLRWVKDNWPEVKSREQGLVNKAKSARKREREDQERADRERKEKKGKGRDEEDEERVMPWNRTVTSQCG</sequence>
<evidence type="ECO:0000256" key="1">
    <source>
        <dbReference type="SAM" id="MobiDB-lite"/>
    </source>
</evidence>
<comment type="caution">
    <text evidence="2">The sequence shown here is derived from an EMBL/GenBank/DDBJ whole genome shotgun (WGS) entry which is preliminary data.</text>
</comment>
<name>A0ABR0M0K4_9PEZI</name>
<feature type="compositionally biased region" description="Basic and acidic residues" evidence="1">
    <location>
        <begin position="367"/>
        <end position="381"/>
    </location>
</feature>
<organism evidence="2 3">
    <name type="scientific">Cryomyces antarcticus</name>
    <dbReference type="NCBI Taxonomy" id="329879"/>
    <lineage>
        <taxon>Eukaryota</taxon>
        <taxon>Fungi</taxon>
        <taxon>Dikarya</taxon>
        <taxon>Ascomycota</taxon>
        <taxon>Pezizomycotina</taxon>
        <taxon>Dothideomycetes</taxon>
        <taxon>Dothideomycetes incertae sedis</taxon>
        <taxon>Cryomyces</taxon>
    </lineage>
</organism>
<protein>
    <submittedName>
        <fullName evidence="2">Uncharacterized protein</fullName>
    </submittedName>
</protein>
<gene>
    <name evidence="2" type="ORF">LTR16_002123</name>
</gene>
<dbReference type="Proteomes" id="UP001357485">
    <property type="component" value="Unassembled WGS sequence"/>
</dbReference>
<accession>A0ABR0M0K4</accession>
<dbReference type="EMBL" id="JAVRRA010008357">
    <property type="protein sequence ID" value="KAK5256903.1"/>
    <property type="molecule type" value="Genomic_DNA"/>
</dbReference>
<proteinExistence type="predicted"/>
<keyword evidence="3" id="KW-1185">Reference proteome</keyword>
<reference evidence="2 3" key="1">
    <citation type="submission" date="2023-08" db="EMBL/GenBank/DDBJ databases">
        <title>Black Yeasts Isolated from many extreme environments.</title>
        <authorList>
            <person name="Coleine C."/>
            <person name="Stajich J.E."/>
            <person name="Selbmann L."/>
        </authorList>
    </citation>
    <scope>NUCLEOTIDE SEQUENCE [LARGE SCALE GENOMIC DNA]</scope>
    <source>
        <strain evidence="2 3">CCFEE 536</strain>
    </source>
</reference>